<organism evidence="2 4">
    <name type="scientific">Medicago truncatula</name>
    <name type="common">Barrel medic</name>
    <name type="synonym">Medicago tribuloides</name>
    <dbReference type="NCBI Taxonomy" id="3880"/>
    <lineage>
        <taxon>Eukaryota</taxon>
        <taxon>Viridiplantae</taxon>
        <taxon>Streptophyta</taxon>
        <taxon>Embryophyta</taxon>
        <taxon>Tracheophyta</taxon>
        <taxon>Spermatophyta</taxon>
        <taxon>Magnoliopsida</taxon>
        <taxon>eudicotyledons</taxon>
        <taxon>Gunneridae</taxon>
        <taxon>Pentapetalae</taxon>
        <taxon>rosids</taxon>
        <taxon>fabids</taxon>
        <taxon>Fabales</taxon>
        <taxon>Fabaceae</taxon>
        <taxon>Papilionoideae</taxon>
        <taxon>50 kb inversion clade</taxon>
        <taxon>NPAAA clade</taxon>
        <taxon>Hologalegina</taxon>
        <taxon>IRL clade</taxon>
        <taxon>Trifolieae</taxon>
        <taxon>Medicago</taxon>
    </lineage>
</organism>
<name>A0A072UUS9_MEDTR</name>
<keyword evidence="4" id="KW-1185">Reference proteome</keyword>
<reference evidence="3" key="3">
    <citation type="submission" date="2015-04" db="UniProtKB">
        <authorList>
            <consortium name="EnsemblPlants"/>
        </authorList>
    </citation>
    <scope>IDENTIFICATION</scope>
    <source>
        <strain evidence="3">cv. Jemalong A17</strain>
    </source>
</reference>
<keyword evidence="1" id="KW-1133">Transmembrane helix</keyword>
<dbReference type="PANTHER" id="PTHR21530">
    <property type="entry name" value="PHEROMONE SHUTDOWN PROTEIN"/>
    <property type="match status" value="1"/>
</dbReference>
<dbReference type="HOGENOM" id="CLU_2457929_0_0_1"/>
<dbReference type="Proteomes" id="UP000002051">
    <property type="component" value="Chromosome 4"/>
</dbReference>
<gene>
    <name evidence="2" type="ordered locus">MTR_4g046663</name>
</gene>
<dbReference type="STRING" id="3880.A0A072UUS9"/>
<protein>
    <submittedName>
        <fullName evidence="2">TraB family protein</fullName>
    </submittedName>
</protein>
<keyword evidence="1" id="KW-0812">Transmembrane</keyword>
<dbReference type="AlphaFoldDB" id="A0A072UUS9"/>
<accession>A0A072UUS9</accession>
<evidence type="ECO:0000313" key="4">
    <source>
        <dbReference type="Proteomes" id="UP000002051"/>
    </source>
</evidence>
<dbReference type="InterPro" id="IPR002816">
    <property type="entry name" value="TraB/PrgY/GumN_fam"/>
</dbReference>
<dbReference type="EnsemblPlants" id="KEH29635">
    <property type="protein sequence ID" value="KEH29635"/>
    <property type="gene ID" value="MTR_4g046663"/>
</dbReference>
<keyword evidence="1" id="KW-0472">Membrane</keyword>
<evidence type="ECO:0000313" key="2">
    <source>
        <dbReference type="EMBL" id="KEH29635.1"/>
    </source>
</evidence>
<reference evidence="2 4" key="2">
    <citation type="journal article" date="2014" name="BMC Genomics">
        <title>An improved genome release (version Mt4.0) for the model legume Medicago truncatula.</title>
        <authorList>
            <person name="Tang H."/>
            <person name="Krishnakumar V."/>
            <person name="Bidwell S."/>
            <person name="Rosen B."/>
            <person name="Chan A."/>
            <person name="Zhou S."/>
            <person name="Gentzbittel L."/>
            <person name="Childs K.L."/>
            <person name="Yandell M."/>
            <person name="Gundlach H."/>
            <person name="Mayer K.F."/>
            <person name="Schwartz D.C."/>
            <person name="Town C.D."/>
        </authorList>
    </citation>
    <scope>GENOME REANNOTATION</scope>
    <source>
        <strain evidence="2">A17</strain>
        <strain evidence="3 4">cv. Jemalong A17</strain>
    </source>
</reference>
<proteinExistence type="predicted"/>
<dbReference type="InterPro" id="IPR046345">
    <property type="entry name" value="TraB_PrgY-like"/>
</dbReference>
<evidence type="ECO:0000256" key="1">
    <source>
        <dbReference type="SAM" id="Phobius"/>
    </source>
</evidence>
<sequence>MSKTLPTVMETLVHERDQYMSYTLLKGASESRTVVAVVGRMHLEGMKNNWKQPVNIEDLQTIPPPKPIVLAIKIFTYVGVVVAGVAIISSFCL</sequence>
<evidence type="ECO:0000313" key="3">
    <source>
        <dbReference type="EnsemblPlants" id="KEH29635"/>
    </source>
</evidence>
<feature type="transmembrane region" description="Helical" evidence="1">
    <location>
        <begin position="68"/>
        <end position="92"/>
    </location>
</feature>
<dbReference type="Pfam" id="PF01963">
    <property type="entry name" value="TraB_PrgY_gumN"/>
    <property type="match status" value="1"/>
</dbReference>
<dbReference type="EMBL" id="CM001220">
    <property type="protein sequence ID" value="KEH29635.1"/>
    <property type="molecule type" value="Genomic_DNA"/>
</dbReference>
<reference evidence="2 4" key="1">
    <citation type="journal article" date="2011" name="Nature">
        <title>The Medicago genome provides insight into the evolution of rhizobial symbioses.</title>
        <authorList>
            <person name="Young N.D."/>
            <person name="Debelle F."/>
            <person name="Oldroyd G.E."/>
            <person name="Geurts R."/>
            <person name="Cannon S.B."/>
            <person name="Udvardi M.K."/>
            <person name="Benedito V.A."/>
            <person name="Mayer K.F."/>
            <person name="Gouzy J."/>
            <person name="Schoof H."/>
            <person name="Van de Peer Y."/>
            <person name="Proost S."/>
            <person name="Cook D.R."/>
            <person name="Meyers B.C."/>
            <person name="Spannagl M."/>
            <person name="Cheung F."/>
            <person name="De Mita S."/>
            <person name="Krishnakumar V."/>
            <person name="Gundlach H."/>
            <person name="Zhou S."/>
            <person name="Mudge J."/>
            <person name="Bharti A.K."/>
            <person name="Murray J.D."/>
            <person name="Naoumkina M.A."/>
            <person name="Rosen B."/>
            <person name="Silverstein K.A."/>
            <person name="Tang H."/>
            <person name="Rombauts S."/>
            <person name="Zhao P.X."/>
            <person name="Zhou P."/>
            <person name="Barbe V."/>
            <person name="Bardou P."/>
            <person name="Bechner M."/>
            <person name="Bellec A."/>
            <person name="Berger A."/>
            <person name="Berges H."/>
            <person name="Bidwell S."/>
            <person name="Bisseling T."/>
            <person name="Choisne N."/>
            <person name="Couloux A."/>
            <person name="Denny R."/>
            <person name="Deshpande S."/>
            <person name="Dai X."/>
            <person name="Doyle J.J."/>
            <person name="Dudez A.M."/>
            <person name="Farmer A.D."/>
            <person name="Fouteau S."/>
            <person name="Franken C."/>
            <person name="Gibelin C."/>
            <person name="Gish J."/>
            <person name="Goldstein S."/>
            <person name="Gonzalez A.J."/>
            <person name="Green P.J."/>
            <person name="Hallab A."/>
            <person name="Hartog M."/>
            <person name="Hua A."/>
            <person name="Humphray S.J."/>
            <person name="Jeong D.H."/>
            <person name="Jing Y."/>
            <person name="Jocker A."/>
            <person name="Kenton S.M."/>
            <person name="Kim D.J."/>
            <person name="Klee K."/>
            <person name="Lai H."/>
            <person name="Lang C."/>
            <person name="Lin S."/>
            <person name="Macmil S.L."/>
            <person name="Magdelenat G."/>
            <person name="Matthews L."/>
            <person name="McCorrison J."/>
            <person name="Monaghan E.L."/>
            <person name="Mun J.H."/>
            <person name="Najar F.Z."/>
            <person name="Nicholson C."/>
            <person name="Noirot C."/>
            <person name="O'Bleness M."/>
            <person name="Paule C.R."/>
            <person name="Poulain J."/>
            <person name="Prion F."/>
            <person name="Qin B."/>
            <person name="Qu C."/>
            <person name="Retzel E.F."/>
            <person name="Riddle C."/>
            <person name="Sallet E."/>
            <person name="Samain S."/>
            <person name="Samson N."/>
            <person name="Sanders I."/>
            <person name="Saurat O."/>
            <person name="Scarpelli C."/>
            <person name="Schiex T."/>
            <person name="Segurens B."/>
            <person name="Severin A.J."/>
            <person name="Sherrier D.J."/>
            <person name="Shi R."/>
            <person name="Sims S."/>
            <person name="Singer S.R."/>
            <person name="Sinharoy S."/>
            <person name="Sterck L."/>
            <person name="Viollet A."/>
            <person name="Wang B.B."/>
            <person name="Wang K."/>
            <person name="Wang M."/>
            <person name="Wang X."/>
            <person name="Warfsmann J."/>
            <person name="Weissenbach J."/>
            <person name="White D.D."/>
            <person name="White J.D."/>
            <person name="Wiley G.B."/>
            <person name="Wincker P."/>
            <person name="Xing Y."/>
            <person name="Yang L."/>
            <person name="Yao Z."/>
            <person name="Ying F."/>
            <person name="Zhai J."/>
            <person name="Zhou L."/>
            <person name="Zuber A."/>
            <person name="Denarie J."/>
            <person name="Dixon R.A."/>
            <person name="May G.D."/>
            <person name="Schwartz D.C."/>
            <person name="Rogers J."/>
            <person name="Quetier F."/>
            <person name="Town C.D."/>
            <person name="Roe B.A."/>
        </authorList>
    </citation>
    <scope>NUCLEOTIDE SEQUENCE [LARGE SCALE GENOMIC DNA]</scope>
    <source>
        <strain evidence="2">A17</strain>
        <strain evidence="3 4">cv. Jemalong A17</strain>
    </source>
</reference>
<dbReference type="PANTHER" id="PTHR21530:SF7">
    <property type="entry name" value="TRAB DOMAIN-CONTAINING PROTEIN"/>
    <property type="match status" value="1"/>
</dbReference>